<dbReference type="InterPro" id="IPR032466">
    <property type="entry name" value="Metal_Hydrolase"/>
</dbReference>
<dbReference type="EMBL" id="JAUTDP010000001">
    <property type="protein sequence ID" value="KAK3402687.1"/>
    <property type="molecule type" value="Genomic_DNA"/>
</dbReference>
<evidence type="ECO:0000259" key="1">
    <source>
        <dbReference type="Pfam" id="PF01979"/>
    </source>
</evidence>
<accession>A0AAE0PMN6</accession>
<dbReference type="InterPro" id="IPR006680">
    <property type="entry name" value="Amidohydro-rel"/>
</dbReference>
<keyword evidence="3" id="KW-1185">Reference proteome</keyword>
<feature type="domain" description="Amidohydrolase-related" evidence="1">
    <location>
        <begin position="166"/>
        <end position="522"/>
    </location>
</feature>
<dbReference type="Gene3D" id="2.30.40.10">
    <property type="entry name" value="Urease, subunit C, domain 1"/>
    <property type="match status" value="1"/>
</dbReference>
<proteinExistence type="predicted"/>
<dbReference type="PANTHER" id="PTHR43135:SF3">
    <property type="entry name" value="ALPHA-D-RIBOSE 1-METHYLPHOSPHONATE 5-TRIPHOSPHATE DIPHOSPHATASE"/>
    <property type="match status" value="1"/>
</dbReference>
<dbReference type="Proteomes" id="UP001281003">
    <property type="component" value="Unassembled WGS sequence"/>
</dbReference>
<evidence type="ECO:0000313" key="2">
    <source>
        <dbReference type="EMBL" id="KAK3402687.1"/>
    </source>
</evidence>
<dbReference type="InterPro" id="IPR011059">
    <property type="entry name" value="Metal-dep_hydrolase_composite"/>
</dbReference>
<dbReference type="SUPFAM" id="SSF51338">
    <property type="entry name" value="Composite domain of metallo-dependent hydrolases"/>
    <property type="match status" value="2"/>
</dbReference>
<dbReference type="InterPro" id="IPR057744">
    <property type="entry name" value="OTAase-like"/>
</dbReference>
<reference evidence="2" key="2">
    <citation type="submission" date="2023-07" db="EMBL/GenBank/DDBJ databases">
        <authorList>
            <consortium name="Lawrence Berkeley National Laboratory"/>
            <person name="Haridas S."/>
            <person name="Hensen N."/>
            <person name="Bonometti L."/>
            <person name="Westerberg I."/>
            <person name="Brannstrom I.O."/>
            <person name="Guillou S."/>
            <person name="Cros-Aarteil S."/>
            <person name="Calhoun S."/>
            <person name="Kuo A."/>
            <person name="Mondo S."/>
            <person name="Pangilinan J."/>
            <person name="Riley R."/>
            <person name="LaButti K."/>
            <person name="Andreopoulos B."/>
            <person name="Lipzen A."/>
            <person name="Chen C."/>
            <person name="Yanf M."/>
            <person name="Daum C."/>
            <person name="Ng V."/>
            <person name="Clum A."/>
            <person name="Steindorff A."/>
            <person name="Ohm R."/>
            <person name="Martin F."/>
            <person name="Silar P."/>
            <person name="Natvig D."/>
            <person name="Lalanne C."/>
            <person name="Gautier V."/>
            <person name="Ament-velasquez S.L."/>
            <person name="Kruys A."/>
            <person name="Hutchinson M.I."/>
            <person name="Powell A.J."/>
            <person name="Barry K."/>
            <person name="Miller A.N."/>
            <person name="Grigoriev I.V."/>
            <person name="Debuchy R."/>
            <person name="Gladieux P."/>
            <person name="Thoren M.H."/>
            <person name="Johannesson H."/>
        </authorList>
    </citation>
    <scope>NUCLEOTIDE SEQUENCE</scope>
    <source>
        <strain evidence="2">FGSC 1904</strain>
    </source>
</reference>
<dbReference type="InterPro" id="IPR051781">
    <property type="entry name" value="Metallo-dep_Hydrolase"/>
</dbReference>
<evidence type="ECO:0000313" key="3">
    <source>
        <dbReference type="Proteomes" id="UP001281003"/>
    </source>
</evidence>
<comment type="caution">
    <text evidence="2">The sequence shown here is derived from an EMBL/GenBank/DDBJ whole genome shotgun (WGS) entry which is preliminary data.</text>
</comment>
<dbReference type="AlphaFoldDB" id="A0AAE0PMN6"/>
<dbReference type="GO" id="GO:0016810">
    <property type="term" value="F:hydrolase activity, acting on carbon-nitrogen (but not peptide) bonds"/>
    <property type="evidence" value="ECO:0007669"/>
    <property type="project" value="InterPro"/>
</dbReference>
<dbReference type="CDD" id="cd01299">
    <property type="entry name" value="Met_dep_hydrolase_A"/>
    <property type="match status" value="1"/>
</dbReference>
<dbReference type="Pfam" id="PF01979">
    <property type="entry name" value="Amidohydro_1"/>
    <property type="match status" value="1"/>
</dbReference>
<gene>
    <name evidence="2" type="ORF">B0T20DRAFT_398902</name>
</gene>
<dbReference type="Gene3D" id="3.20.20.140">
    <property type="entry name" value="Metal-dependent hydrolases"/>
    <property type="match status" value="1"/>
</dbReference>
<dbReference type="FunFam" id="3.20.20.140:FF:000084">
    <property type="entry name" value="Peptidase M38"/>
    <property type="match status" value="1"/>
</dbReference>
<protein>
    <recommendedName>
        <fullName evidence="1">Amidohydrolase-related domain-containing protein</fullName>
    </recommendedName>
</protein>
<dbReference type="SUPFAM" id="SSF51556">
    <property type="entry name" value="Metallo-dependent hydrolases"/>
    <property type="match status" value="1"/>
</dbReference>
<name>A0AAE0PMN6_SORBR</name>
<reference evidence="2" key="1">
    <citation type="journal article" date="2023" name="Mol. Phylogenet. Evol.">
        <title>Genome-scale phylogeny and comparative genomics of the fungal order Sordariales.</title>
        <authorList>
            <person name="Hensen N."/>
            <person name="Bonometti L."/>
            <person name="Westerberg I."/>
            <person name="Brannstrom I.O."/>
            <person name="Guillou S."/>
            <person name="Cros-Aarteil S."/>
            <person name="Calhoun S."/>
            <person name="Haridas S."/>
            <person name="Kuo A."/>
            <person name="Mondo S."/>
            <person name="Pangilinan J."/>
            <person name="Riley R."/>
            <person name="LaButti K."/>
            <person name="Andreopoulos B."/>
            <person name="Lipzen A."/>
            <person name="Chen C."/>
            <person name="Yan M."/>
            <person name="Daum C."/>
            <person name="Ng V."/>
            <person name="Clum A."/>
            <person name="Steindorff A."/>
            <person name="Ohm R.A."/>
            <person name="Martin F."/>
            <person name="Silar P."/>
            <person name="Natvig D.O."/>
            <person name="Lalanne C."/>
            <person name="Gautier V."/>
            <person name="Ament-Velasquez S.L."/>
            <person name="Kruys A."/>
            <person name="Hutchinson M.I."/>
            <person name="Powell A.J."/>
            <person name="Barry K."/>
            <person name="Miller A.N."/>
            <person name="Grigoriev I.V."/>
            <person name="Debuchy R."/>
            <person name="Gladieux P."/>
            <person name="Hiltunen Thoren M."/>
            <person name="Johannesson H."/>
        </authorList>
    </citation>
    <scope>NUCLEOTIDE SEQUENCE</scope>
    <source>
        <strain evidence="2">FGSC 1904</strain>
    </source>
</reference>
<organism evidence="2 3">
    <name type="scientific">Sordaria brevicollis</name>
    <dbReference type="NCBI Taxonomy" id="83679"/>
    <lineage>
        <taxon>Eukaryota</taxon>
        <taxon>Fungi</taxon>
        <taxon>Dikarya</taxon>
        <taxon>Ascomycota</taxon>
        <taxon>Pezizomycotina</taxon>
        <taxon>Sordariomycetes</taxon>
        <taxon>Sordariomycetidae</taxon>
        <taxon>Sordariales</taxon>
        <taxon>Sordariaceae</taxon>
        <taxon>Sordaria</taxon>
    </lineage>
</organism>
<dbReference type="PANTHER" id="PTHR43135">
    <property type="entry name" value="ALPHA-D-RIBOSE 1-METHYLPHOSPHONATE 5-TRIPHOSPHATE DIPHOSPHATASE"/>
    <property type="match status" value="1"/>
</dbReference>
<sequence length="542" mass="58089">MPIDVLMQVLSFVGAPTPLLAMAVAAVRSKLQRTSHLLKAQFPTIVPMRIPSSFHGHHSPIVEQAASSIPVAMSRSEATWTSVFGGIPETVIKPWKPLPRKTYLFKRVNLVDAAQGAIISNVNVKIADGVIKLVEKNDPRIVGLAQHLRGEDDLGPVTEVDLDGKFLCPGLIDCHVHVSSVPGELSLSSAAAISDPAISLLRQPFVCSQMLSRGFTTVRDTGGATLALKEAIEDGVFPGPRLFICNRALSQTGGHGDLRGAHDHGNQGGGCCGGSAGQLAVVCDGVPECIRAAREQLRTGADFIKIMVGGGVASPTDRLTNTQFTAAEVRAICDVAESYGTYVTAHAYTPKAIRHAIDNGVKGIEHGNLIDESTARYMAEKGIWLTPTLVTYDAMASDEYAGFLPPQNQKKNEEVLRQGLKSLSIAEKAGVNMCYGSDLLGPLTREQSKEFGIRSVILKSKQVLQAATVNAAKMLGQESFLGQLKPGYAADMLILNINPLNEVAALDEPEKHVLAVIKDGRVYVSRWRKLPLDATQGEELIE</sequence>